<gene>
    <name evidence="1" type="ORF">A2U01_0002926</name>
</gene>
<dbReference type="AlphaFoldDB" id="A0A392M4C4"/>
<name>A0A392M4C4_9FABA</name>
<organism evidence="1 2">
    <name type="scientific">Trifolium medium</name>
    <dbReference type="NCBI Taxonomy" id="97028"/>
    <lineage>
        <taxon>Eukaryota</taxon>
        <taxon>Viridiplantae</taxon>
        <taxon>Streptophyta</taxon>
        <taxon>Embryophyta</taxon>
        <taxon>Tracheophyta</taxon>
        <taxon>Spermatophyta</taxon>
        <taxon>Magnoliopsida</taxon>
        <taxon>eudicotyledons</taxon>
        <taxon>Gunneridae</taxon>
        <taxon>Pentapetalae</taxon>
        <taxon>rosids</taxon>
        <taxon>fabids</taxon>
        <taxon>Fabales</taxon>
        <taxon>Fabaceae</taxon>
        <taxon>Papilionoideae</taxon>
        <taxon>50 kb inversion clade</taxon>
        <taxon>NPAAA clade</taxon>
        <taxon>Hologalegina</taxon>
        <taxon>IRL clade</taxon>
        <taxon>Trifolieae</taxon>
        <taxon>Trifolium</taxon>
    </lineage>
</organism>
<protein>
    <submittedName>
        <fullName evidence="1">Putative retroelement pol polyprotein</fullName>
    </submittedName>
</protein>
<comment type="caution">
    <text evidence="1">The sequence shown here is derived from an EMBL/GenBank/DDBJ whole genome shotgun (WGS) entry which is preliminary data.</text>
</comment>
<evidence type="ECO:0000313" key="1">
    <source>
        <dbReference type="EMBL" id="MCH82129.1"/>
    </source>
</evidence>
<dbReference type="EMBL" id="LXQA010003238">
    <property type="protein sequence ID" value="MCH82129.1"/>
    <property type="molecule type" value="Genomic_DNA"/>
</dbReference>
<proteinExistence type="predicted"/>
<dbReference type="Proteomes" id="UP000265520">
    <property type="component" value="Unassembled WGS sequence"/>
</dbReference>
<accession>A0A392M4C4</accession>
<evidence type="ECO:0000313" key="2">
    <source>
        <dbReference type="Proteomes" id="UP000265520"/>
    </source>
</evidence>
<keyword evidence="2" id="KW-1185">Reference proteome</keyword>
<reference evidence="1 2" key="1">
    <citation type="journal article" date="2018" name="Front. Plant Sci.">
        <title>Red Clover (Trifolium pratense) and Zigzag Clover (T. medium) - A Picture of Genomic Similarities and Differences.</title>
        <authorList>
            <person name="Dluhosova J."/>
            <person name="Istvanek J."/>
            <person name="Nedelnik J."/>
            <person name="Repkova J."/>
        </authorList>
    </citation>
    <scope>NUCLEOTIDE SEQUENCE [LARGE SCALE GENOMIC DNA]</scope>
    <source>
        <strain evidence="2">cv. 10/8</strain>
        <tissue evidence="1">Leaf</tissue>
    </source>
</reference>
<sequence>MEQPEGLVEDKSKVRLLKKSLYGSKQTPRQMRDKKIIIYLLQYVDVILMASSSKEEINMPKKNLNGELEMKNLGVAKRILGMDIMRNRDKGKLSVERLINNLLLPCLLLKQKYIALVEEVKEAIWLTGMIGELGITQ</sequence>